<proteinExistence type="predicted"/>
<gene>
    <name evidence="2" type="ORF">SAMN04488101_115117</name>
</gene>
<dbReference type="Proteomes" id="UP000192678">
    <property type="component" value="Unassembled WGS sequence"/>
</dbReference>
<dbReference type="STRING" id="475255.SAMN04488101_115117"/>
<feature type="transmembrane region" description="Helical" evidence="1">
    <location>
        <begin position="39"/>
        <end position="61"/>
    </location>
</feature>
<keyword evidence="1" id="KW-0472">Membrane</keyword>
<reference evidence="2 3" key="1">
    <citation type="submission" date="2017-04" db="EMBL/GenBank/DDBJ databases">
        <authorList>
            <person name="Afonso C.L."/>
            <person name="Miller P.J."/>
            <person name="Scott M.A."/>
            <person name="Spackman E."/>
            <person name="Goraichik I."/>
            <person name="Dimitrov K.M."/>
            <person name="Suarez D.L."/>
            <person name="Swayne D.E."/>
        </authorList>
    </citation>
    <scope>NUCLEOTIDE SEQUENCE [LARGE SCALE GENOMIC DNA]</scope>
    <source>
        <strain evidence="2 3">DSM 19625</strain>
    </source>
</reference>
<keyword evidence="1" id="KW-0812">Transmembrane</keyword>
<dbReference type="AlphaFoldDB" id="A0A1W2ETB1"/>
<evidence type="ECO:0000313" key="3">
    <source>
        <dbReference type="Proteomes" id="UP000192678"/>
    </source>
</evidence>
<protein>
    <submittedName>
        <fullName evidence="2">Uncharacterized protein</fullName>
    </submittedName>
</protein>
<accession>A0A1W2ETB1</accession>
<sequence>MALFRNDLWFNVCAMKGFCCCSGKLWMVSLLRKIPDLGIFKGGLSFFISIGPFLNTLYYQLFV</sequence>
<organism evidence="2 3">
    <name type="scientific">Pedobacter nyackensis</name>
    <dbReference type="NCBI Taxonomy" id="475255"/>
    <lineage>
        <taxon>Bacteria</taxon>
        <taxon>Pseudomonadati</taxon>
        <taxon>Bacteroidota</taxon>
        <taxon>Sphingobacteriia</taxon>
        <taxon>Sphingobacteriales</taxon>
        <taxon>Sphingobacteriaceae</taxon>
        <taxon>Pedobacter</taxon>
    </lineage>
</organism>
<keyword evidence="1" id="KW-1133">Transmembrane helix</keyword>
<name>A0A1W2ETB1_9SPHI</name>
<keyword evidence="3" id="KW-1185">Reference proteome</keyword>
<evidence type="ECO:0000313" key="2">
    <source>
        <dbReference type="EMBL" id="SMD12875.1"/>
    </source>
</evidence>
<dbReference type="EMBL" id="FWYB01000015">
    <property type="protein sequence ID" value="SMD12875.1"/>
    <property type="molecule type" value="Genomic_DNA"/>
</dbReference>
<evidence type="ECO:0000256" key="1">
    <source>
        <dbReference type="SAM" id="Phobius"/>
    </source>
</evidence>